<organism evidence="3 4">
    <name type="scientific">Streptomyces griseoaurantiacus</name>
    <dbReference type="NCBI Taxonomy" id="68213"/>
    <lineage>
        <taxon>Bacteria</taxon>
        <taxon>Bacillati</taxon>
        <taxon>Actinomycetota</taxon>
        <taxon>Actinomycetes</taxon>
        <taxon>Kitasatosporales</taxon>
        <taxon>Streptomycetaceae</taxon>
        <taxon>Streptomyces</taxon>
        <taxon>Streptomyces aurantiacus group</taxon>
    </lineage>
</organism>
<dbReference type="EMBL" id="FNAX01000014">
    <property type="protein sequence ID" value="SDG07861.1"/>
    <property type="molecule type" value="Genomic_DNA"/>
</dbReference>
<dbReference type="Gene3D" id="2.40.420.20">
    <property type="match status" value="1"/>
</dbReference>
<keyword evidence="2" id="KW-1133">Transmembrane helix</keyword>
<feature type="region of interest" description="Disordered" evidence="1">
    <location>
        <begin position="1"/>
        <end position="22"/>
    </location>
</feature>
<dbReference type="Proteomes" id="UP000198614">
    <property type="component" value="Unassembled WGS sequence"/>
</dbReference>
<name>A0A1G7RAP0_9ACTN</name>
<evidence type="ECO:0000256" key="2">
    <source>
        <dbReference type="SAM" id="Phobius"/>
    </source>
</evidence>
<reference evidence="3 4" key="1">
    <citation type="submission" date="2016-10" db="EMBL/GenBank/DDBJ databases">
        <authorList>
            <person name="de Groot N.N."/>
        </authorList>
    </citation>
    <scope>NUCLEOTIDE SEQUENCE [LARGE SCALE GENOMIC DNA]</scope>
    <source>
        <strain evidence="3 4">CGMCC 4.1859</strain>
    </source>
</reference>
<sequence>MVRVGHRGGDRPDRVDGPPGRRRRIRVATGAAVAALLVAGSAAVALSGGGFGDGSGTRTAASDPSARTARVIRTDLSNSRTLEGTLGHGAATTVRGGGEGRITWLPSSGTTVTRGKTLYRVDDRPVPVLYGDLPLYRTLRAVNTVGRDVRVLADNLLALGYAIGPQPAPGRTVVPMPAGPGPRSEPGSGSEDQPAGRPEKNTAGRNDAPDGKPSPEGKNGSAGGTASAEGTASAGKNASAGQSAPAAPVSAPVRVEQGDAVLTTDLINAVKRWQTAIGAPATGVVDPHDVVVLTGPMRVESLQAQVGDPADGELLKATATGKAVTVPVEAGDAGGIARDQHVTVHLPDDSTAAGRVASVSTAAEAEGDDSAPKVDVLVTFEDASKVKRFDAGPVQVEFVGETRRHVLAVPVTALLALREGGYGVQLSRGRLIAVTTGLFAKGQVEVSGAGLAEGARVVVAS</sequence>
<evidence type="ECO:0000313" key="3">
    <source>
        <dbReference type="EMBL" id="SDG07861.1"/>
    </source>
</evidence>
<feature type="compositionally biased region" description="Low complexity" evidence="1">
    <location>
        <begin position="181"/>
        <end position="190"/>
    </location>
</feature>
<evidence type="ECO:0008006" key="5">
    <source>
        <dbReference type="Google" id="ProtNLM"/>
    </source>
</evidence>
<feature type="compositionally biased region" description="Basic and acidic residues" evidence="1">
    <location>
        <begin position="197"/>
        <end position="215"/>
    </location>
</feature>
<gene>
    <name evidence="3" type="ORF">SAMN05216260_11457</name>
</gene>
<feature type="transmembrane region" description="Helical" evidence="2">
    <location>
        <begin position="31"/>
        <end position="52"/>
    </location>
</feature>
<dbReference type="AlphaFoldDB" id="A0A1G7RAP0"/>
<evidence type="ECO:0000313" key="4">
    <source>
        <dbReference type="Proteomes" id="UP000198614"/>
    </source>
</evidence>
<keyword evidence="2" id="KW-0812">Transmembrane</keyword>
<proteinExistence type="predicted"/>
<feature type="region of interest" description="Disordered" evidence="1">
    <location>
        <begin position="162"/>
        <end position="250"/>
    </location>
</feature>
<feature type="compositionally biased region" description="Low complexity" evidence="1">
    <location>
        <begin position="224"/>
        <end position="250"/>
    </location>
</feature>
<feature type="compositionally biased region" description="Basic and acidic residues" evidence="1">
    <location>
        <begin position="7"/>
        <end position="16"/>
    </location>
</feature>
<protein>
    <recommendedName>
        <fullName evidence="5">Multidrug efflux pump subunit AcrA (Membrane-fusion protein)</fullName>
    </recommendedName>
</protein>
<accession>A0A1G7RAP0</accession>
<evidence type="ECO:0000256" key="1">
    <source>
        <dbReference type="SAM" id="MobiDB-lite"/>
    </source>
</evidence>
<keyword evidence="2" id="KW-0472">Membrane</keyword>